<evidence type="ECO:0000256" key="2">
    <source>
        <dbReference type="SAM" id="MobiDB-lite"/>
    </source>
</evidence>
<evidence type="ECO:0000256" key="1">
    <source>
        <dbReference type="SAM" id="Coils"/>
    </source>
</evidence>
<keyword evidence="3" id="KW-0812">Transmembrane</keyword>
<protein>
    <submittedName>
        <fullName evidence="4">Uncharacterized protein</fullName>
    </submittedName>
</protein>
<feature type="region of interest" description="Disordered" evidence="2">
    <location>
        <begin position="92"/>
        <end position="222"/>
    </location>
</feature>
<feature type="compositionally biased region" description="Basic and acidic residues" evidence="2">
    <location>
        <begin position="181"/>
        <end position="198"/>
    </location>
</feature>
<feature type="transmembrane region" description="Helical" evidence="3">
    <location>
        <begin position="38"/>
        <end position="61"/>
    </location>
</feature>
<evidence type="ECO:0000256" key="3">
    <source>
        <dbReference type="SAM" id="Phobius"/>
    </source>
</evidence>
<dbReference type="GeneID" id="5427185"/>
<dbReference type="RefSeq" id="XP_001546719.1">
    <property type="nucleotide sequence ID" value="XM_001546669.2"/>
</dbReference>
<dbReference type="AlphaFoldDB" id="A0A384J9N1"/>
<keyword evidence="3" id="KW-0472">Membrane</keyword>
<gene>
    <name evidence="4" type="ORF">BCIN_02g04940</name>
</gene>
<name>A0A384J9N1_BOTFB</name>
<proteinExistence type="predicted"/>
<dbReference type="EMBL" id="CP009806">
    <property type="protein sequence ID" value="ATZ47190.1"/>
    <property type="molecule type" value="Genomic_DNA"/>
</dbReference>
<reference evidence="4 5" key="2">
    <citation type="journal article" date="2012" name="Eukaryot. Cell">
        <title>Genome update of Botrytis cinerea strains B05.10 and T4.</title>
        <authorList>
            <person name="Staats M."/>
            <person name="van Kan J.A."/>
        </authorList>
    </citation>
    <scope>NUCLEOTIDE SEQUENCE [LARGE SCALE GENOMIC DNA]</scope>
    <source>
        <strain evidence="4 5">B05.10</strain>
    </source>
</reference>
<sequence length="252" mass="28197">MYIPRLSSALNTPSLTIRAESPPTSISSKGFWQVQFNFWGTILAFVVAIAIITGLLTWCLVCRGKRIQKRLAKAKEKEREEEERAKNEMMGKVLGGGANGVARSGSKLGVGRNGTVRKSEISRPFPARTESSGSVDSMDEKRELEMEYERQNQRDNHWSEKQEWKGETVGTESPVPSYHSRNRDGDDEKSEWRAESLRGGDAIGSGNANSTNLHGNGNGENEWHRIEVNGTVYMGRERGDSAYLEDKEIKFV</sequence>
<reference evidence="4 5" key="1">
    <citation type="journal article" date="2011" name="PLoS Genet.">
        <title>Genomic analysis of the necrotrophic fungal pathogens Sclerotinia sclerotiorum and Botrytis cinerea.</title>
        <authorList>
            <person name="Amselem J."/>
            <person name="Cuomo C.A."/>
            <person name="van Kan J.A."/>
            <person name="Viaud M."/>
            <person name="Benito E.P."/>
            <person name="Couloux A."/>
            <person name="Coutinho P.M."/>
            <person name="de Vries R.P."/>
            <person name="Dyer P.S."/>
            <person name="Fillinger S."/>
            <person name="Fournier E."/>
            <person name="Gout L."/>
            <person name="Hahn M."/>
            <person name="Kohn L."/>
            <person name="Lapalu N."/>
            <person name="Plummer K.M."/>
            <person name="Pradier J.M."/>
            <person name="Quevillon E."/>
            <person name="Sharon A."/>
            <person name="Simon A."/>
            <person name="ten Have A."/>
            <person name="Tudzynski B."/>
            <person name="Tudzynski P."/>
            <person name="Wincker P."/>
            <person name="Andrew M."/>
            <person name="Anthouard V."/>
            <person name="Beever R.E."/>
            <person name="Beffa R."/>
            <person name="Benoit I."/>
            <person name="Bouzid O."/>
            <person name="Brault B."/>
            <person name="Chen Z."/>
            <person name="Choquer M."/>
            <person name="Collemare J."/>
            <person name="Cotton P."/>
            <person name="Danchin E.G."/>
            <person name="Da Silva C."/>
            <person name="Gautier A."/>
            <person name="Giraud C."/>
            <person name="Giraud T."/>
            <person name="Gonzalez C."/>
            <person name="Grossetete S."/>
            <person name="Guldener U."/>
            <person name="Henrissat B."/>
            <person name="Howlett B.J."/>
            <person name="Kodira C."/>
            <person name="Kretschmer M."/>
            <person name="Lappartient A."/>
            <person name="Leroch M."/>
            <person name="Levis C."/>
            <person name="Mauceli E."/>
            <person name="Neuveglise C."/>
            <person name="Oeser B."/>
            <person name="Pearson M."/>
            <person name="Poulain J."/>
            <person name="Poussereau N."/>
            <person name="Quesneville H."/>
            <person name="Rascle C."/>
            <person name="Schumacher J."/>
            <person name="Segurens B."/>
            <person name="Sexton A."/>
            <person name="Silva E."/>
            <person name="Sirven C."/>
            <person name="Soanes D.M."/>
            <person name="Talbot N.J."/>
            <person name="Templeton M."/>
            <person name="Yandava C."/>
            <person name="Yarden O."/>
            <person name="Zeng Q."/>
            <person name="Rollins J.A."/>
            <person name="Lebrun M.H."/>
            <person name="Dickman M."/>
        </authorList>
    </citation>
    <scope>NUCLEOTIDE SEQUENCE [LARGE SCALE GENOMIC DNA]</scope>
    <source>
        <strain evidence="4 5">B05.10</strain>
    </source>
</reference>
<dbReference type="VEuPathDB" id="FungiDB:Bcin02g04940"/>
<feature type="coiled-coil region" evidence="1">
    <location>
        <begin position="64"/>
        <end position="92"/>
    </location>
</feature>
<evidence type="ECO:0000313" key="4">
    <source>
        <dbReference type="EMBL" id="ATZ47190.1"/>
    </source>
</evidence>
<accession>A0A384J9N1</accession>
<dbReference type="KEGG" id="bfu:BCIN_02g04940"/>
<keyword evidence="1" id="KW-0175">Coiled coil</keyword>
<organism evidence="4 5">
    <name type="scientific">Botryotinia fuckeliana (strain B05.10)</name>
    <name type="common">Noble rot fungus</name>
    <name type="synonym">Botrytis cinerea</name>
    <dbReference type="NCBI Taxonomy" id="332648"/>
    <lineage>
        <taxon>Eukaryota</taxon>
        <taxon>Fungi</taxon>
        <taxon>Dikarya</taxon>
        <taxon>Ascomycota</taxon>
        <taxon>Pezizomycotina</taxon>
        <taxon>Leotiomycetes</taxon>
        <taxon>Helotiales</taxon>
        <taxon>Sclerotiniaceae</taxon>
        <taxon>Botrytis</taxon>
    </lineage>
</organism>
<dbReference type="Proteomes" id="UP000001798">
    <property type="component" value="Chromosome 2"/>
</dbReference>
<reference evidence="4 5" key="3">
    <citation type="journal article" date="2017" name="Mol. Plant Pathol.">
        <title>A gapless genome sequence of the fungus Botrytis cinerea.</title>
        <authorList>
            <person name="Van Kan J.A."/>
            <person name="Stassen J.H."/>
            <person name="Mosbach A."/>
            <person name="Van Der Lee T.A."/>
            <person name="Faino L."/>
            <person name="Farmer A.D."/>
            <person name="Papasotiriou D.G."/>
            <person name="Zhou S."/>
            <person name="Seidl M.F."/>
            <person name="Cottam E."/>
            <person name="Edel D."/>
            <person name="Hahn M."/>
            <person name="Schwartz D.C."/>
            <person name="Dietrich R.A."/>
            <person name="Widdison S."/>
            <person name="Scalliet G."/>
        </authorList>
    </citation>
    <scope>NUCLEOTIDE SEQUENCE [LARGE SCALE GENOMIC DNA]</scope>
    <source>
        <strain evidence="4 5">B05.10</strain>
    </source>
</reference>
<feature type="compositionally biased region" description="Basic and acidic residues" evidence="2">
    <location>
        <begin position="138"/>
        <end position="166"/>
    </location>
</feature>
<feature type="compositionally biased region" description="Polar residues" evidence="2">
    <location>
        <begin position="206"/>
        <end position="215"/>
    </location>
</feature>
<keyword evidence="3" id="KW-1133">Transmembrane helix</keyword>
<keyword evidence="5" id="KW-1185">Reference proteome</keyword>
<evidence type="ECO:0000313" key="5">
    <source>
        <dbReference type="Proteomes" id="UP000001798"/>
    </source>
</evidence>
<dbReference type="OrthoDB" id="3544577at2759"/>